<sequence length="307" mass="35385">MNSVKLSIDYAPAYELIVSLYQYVDSQTSSEKHIQDHRKWREQVRERLSEETAALLNDTRLEVLHRLSLLIWQCPGDRSVSTFIHWLKGLSPGEIYDCMIPWIQHFNENMSAMQAHVTEVLTRWNDEYFGEIEREISPQLEESARYVQSLIDELTNEEIIDLVTMGLEIVPEPETEQIILVPQHHSAPFSIIDYYKGLIVCQYPVSSESKDELEPPAKLLRAFKALADANRLKILKLVEQEPQTLKSIAAHLQLAKSNAHYHITSLRLCGMIKARYGKSGTEYYTKRHLTFEEIPASLRAYIGGDNL</sequence>
<dbReference type="RefSeq" id="WP_209846173.1">
    <property type="nucleotide sequence ID" value="NZ_CBCRVE010000002.1"/>
</dbReference>
<dbReference type="CDD" id="cd00090">
    <property type="entry name" value="HTH_ARSR"/>
    <property type="match status" value="1"/>
</dbReference>
<feature type="domain" description="HTH arsR-type" evidence="4">
    <location>
        <begin position="211"/>
        <end position="305"/>
    </location>
</feature>
<dbReference type="PANTHER" id="PTHR33154">
    <property type="entry name" value="TRANSCRIPTIONAL REGULATOR, ARSR FAMILY"/>
    <property type="match status" value="1"/>
</dbReference>
<dbReference type="PROSITE" id="PS50987">
    <property type="entry name" value="HTH_ARSR_2"/>
    <property type="match status" value="1"/>
</dbReference>
<comment type="caution">
    <text evidence="5">The sequence shown here is derived from an EMBL/GenBank/DDBJ whole genome shotgun (WGS) entry which is preliminary data.</text>
</comment>
<dbReference type="SMART" id="SM00418">
    <property type="entry name" value="HTH_ARSR"/>
    <property type="match status" value="1"/>
</dbReference>
<dbReference type="PANTHER" id="PTHR33154:SF33">
    <property type="entry name" value="TRANSCRIPTIONAL REPRESSOR SDPR"/>
    <property type="match status" value="1"/>
</dbReference>
<keyword evidence="2 5" id="KW-0238">DNA-binding</keyword>
<evidence type="ECO:0000313" key="6">
    <source>
        <dbReference type="Proteomes" id="UP001519273"/>
    </source>
</evidence>
<dbReference type="InterPro" id="IPR001845">
    <property type="entry name" value="HTH_ArsR_DNA-bd_dom"/>
</dbReference>
<evidence type="ECO:0000256" key="3">
    <source>
        <dbReference type="ARBA" id="ARBA00023163"/>
    </source>
</evidence>
<dbReference type="InterPro" id="IPR036390">
    <property type="entry name" value="WH_DNA-bd_sf"/>
</dbReference>
<evidence type="ECO:0000256" key="2">
    <source>
        <dbReference type="ARBA" id="ARBA00023125"/>
    </source>
</evidence>
<proteinExistence type="predicted"/>
<keyword evidence="6" id="KW-1185">Reference proteome</keyword>
<dbReference type="GO" id="GO:0003677">
    <property type="term" value="F:DNA binding"/>
    <property type="evidence" value="ECO:0007669"/>
    <property type="project" value="UniProtKB-KW"/>
</dbReference>
<dbReference type="Proteomes" id="UP001519273">
    <property type="component" value="Unassembled WGS sequence"/>
</dbReference>
<evidence type="ECO:0000256" key="1">
    <source>
        <dbReference type="ARBA" id="ARBA00023015"/>
    </source>
</evidence>
<keyword evidence="1" id="KW-0805">Transcription regulation</keyword>
<dbReference type="InterPro" id="IPR011991">
    <property type="entry name" value="ArsR-like_HTH"/>
</dbReference>
<keyword evidence="3" id="KW-0804">Transcription</keyword>
<protein>
    <submittedName>
        <fullName evidence="5">DNA-binding transcriptional ArsR family regulator</fullName>
    </submittedName>
</protein>
<gene>
    <name evidence="5" type="ORF">J2Z20_001080</name>
</gene>
<organism evidence="5 6">
    <name type="scientific">Paenibacillus sediminis</name>
    <dbReference type="NCBI Taxonomy" id="664909"/>
    <lineage>
        <taxon>Bacteria</taxon>
        <taxon>Bacillati</taxon>
        <taxon>Bacillota</taxon>
        <taxon>Bacilli</taxon>
        <taxon>Bacillales</taxon>
        <taxon>Paenibacillaceae</taxon>
        <taxon>Paenibacillus</taxon>
    </lineage>
</organism>
<evidence type="ECO:0000313" key="5">
    <source>
        <dbReference type="EMBL" id="MBP1936219.1"/>
    </source>
</evidence>
<accession>A0ABS4H115</accession>
<reference evidence="5 6" key="1">
    <citation type="submission" date="2021-03" db="EMBL/GenBank/DDBJ databases">
        <title>Genomic Encyclopedia of Type Strains, Phase IV (KMG-IV): sequencing the most valuable type-strain genomes for metagenomic binning, comparative biology and taxonomic classification.</title>
        <authorList>
            <person name="Goeker M."/>
        </authorList>
    </citation>
    <scope>NUCLEOTIDE SEQUENCE [LARGE SCALE GENOMIC DNA]</scope>
    <source>
        <strain evidence="5 6">DSM 23491</strain>
    </source>
</reference>
<dbReference type="SUPFAM" id="SSF46785">
    <property type="entry name" value="Winged helix' DNA-binding domain"/>
    <property type="match status" value="1"/>
</dbReference>
<dbReference type="InterPro" id="IPR051081">
    <property type="entry name" value="HTH_MetalResp_TranReg"/>
</dbReference>
<dbReference type="Gene3D" id="1.10.10.10">
    <property type="entry name" value="Winged helix-like DNA-binding domain superfamily/Winged helix DNA-binding domain"/>
    <property type="match status" value="1"/>
</dbReference>
<dbReference type="EMBL" id="JAGGKP010000001">
    <property type="protein sequence ID" value="MBP1936219.1"/>
    <property type="molecule type" value="Genomic_DNA"/>
</dbReference>
<dbReference type="Pfam" id="PF01022">
    <property type="entry name" value="HTH_5"/>
    <property type="match status" value="1"/>
</dbReference>
<dbReference type="InterPro" id="IPR036388">
    <property type="entry name" value="WH-like_DNA-bd_sf"/>
</dbReference>
<name>A0ABS4H115_9BACL</name>
<evidence type="ECO:0000259" key="4">
    <source>
        <dbReference type="PROSITE" id="PS50987"/>
    </source>
</evidence>